<evidence type="ECO:0000256" key="4">
    <source>
        <dbReference type="ARBA" id="ARBA00022980"/>
    </source>
</evidence>
<accession>A0ABU0YK83</accession>
<evidence type="ECO:0000313" key="10">
    <source>
        <dbReference type="EMBL" id="MDQ7247451.1"/>
    </source>
</evidence>
<dbReference type="SUPFAM" id="SSF55658">
    <property type="entry name" value="L9 N-domain-like"/>
    <property type="match status" value="1"/>
</dbReference>
<dbReference type="Proteomes" id="UP001230156">
    <property type="component" value="Unassembled WGS sequence"/>
</dbReference>
<keyword evidence="3 7" id="KW-0694">RNA-binding</keyword>
<comment type="function">
    <text evidence="7">Binds to the 23S rRNA.</text>
</comment>
<evidence type="ECO:0000313" key="11">
    <source>
        <dbReference type="Proteomes" id="UP001230156"/>
    </source>
</evidence>
<dbReference type="Gene3D" id="3.10.430.100">
    <property type="entry name" value="Ribosomal protein L9, C-terminal domain"/>
    <property type="match status" value="1"/>
</dbReference>
<proteinExistence type="inferred from homology"/>
<gene>
    <name evidence="7 10" type="primary">rplI</name>
    <name evidence="10" type="ORF">Q8A70_07220</name>
</gene>
<dbReference type="InterPro" id="IPR036935">
    <property type="entry name" value="Ribosomal_bL9_N_sf"/>
</dbReference>
<evidence type="ECO:0000256" key="3">
    <source>
        <dbReference type="ARBA" id="ARBA00022884"/>
    </source>
</evidence>
<dbReference type="HAMAP" id="MF_00503">
    <property type="entry name" value="Ribosomal_bL9"/>
    <property type="match status" value="1"/>
</dbReference>
<keyword evidence="2 7" id="KW-0699">rRNA-binding</keyword>
<dbReference type="InterPro" id="IPR020069">
    <property type="entry name" value="Ribosomal_bL9_C"/>
</dbReference>
<dbReference type="InterPro" id="IPR020594">
    <property type="entry name" value="Ribosomal_bL9_bac/chp"/>
</dbReference>
<organism evidence="10 11">
    <name type="scientific">Dongia sedimenti</name>
    <dbReference type="NCBI Taxonomy" id="3064282"/>
    <lineage>
        <taxon>Bacteria</taxon>
        <taxon>Pseudomonadati</taxon>
        <taxon>Pseudomonadota</taxon>
        <taxon>Alphaproteobacteria</taxon>
        <taxon>Rhodospirillales</taxon>
        <taxon>Dongiaceae</taxon>
        <taxon>Dongia</taxon>
    </lineage>
</organism>
<protein>
    <recommendedName>
        <fullName evidence="6 7">Large ribosomal subunit protein bL9</fullName>
    </recommendedName>
</protein>
<name>A0ABU0YK83_9PROT</name>
<dbReference type="PANTHER" id="PTHR21368">
    <property type="entry name" value="50S RIBOSOMAL PROTEIN L9"/>
    <property type="match status" value="1"/>
</dbReference>
<dbReference type="RefSeq" id="WP_379954852.1">
    <property type="nucleotide sequence ID" value="NZ_JAUYVI010000002.1"/>
</dbReference>
<keyword evidence="8" id="KW-0175">Coiled coil</keyword>
<dbReference type="GO" id="GO:0005840">
    <property type="term" value="C:ribosome"/>
    <property type="evidence" value="ECO:0007669"/>
    <property type="project" value="UniProtKB-KW"/>
</dbReference>
<dbReference type="InterPro" id="IPR020070">
    <property type="entry name" value="Ribosomal_bL9_N"/>
</dbReference>
<sequence>MDVILLERIERLGQIGDVVKVKQGFARNFLLPTKKALRATAENKKRFEEQRAQIEANNLKRREEAEKIKDKVDGLKVVIIRQASETGILFGSVSSRDISDGVTKAGFTIDRRQVILDKPIKTLGLHDVRVALHPEVIVKVTANVAKSEDEAAAQEKAGGFVSAQQAENQEQADLDKLLAEAELATAGAEEAPQA</sequence>
<keyword evidence="11" id="KW-1185">Reference proteome</keyword>
<reference evidence="11" key="1">
    <citation type="submission" date="2023-08" db="EMBL/GenBank/DDBJ databases">
        <title>Rhodospirillaceae gen. nov., a novel taxon isolated from the Yangtze River Yuezi River estuary sludge.</title>
        <authorList>
            <person name="Ruan L."/>
        </authorList>
    </citation>
    <scope>NUCLEOTIDE SEQUENCE [LARGE SCALE GENOMIC DNA]</scope>
    <source>
        <strain evidence="11">R-7</strain>
    </source>
</reference>
<dbReference type="Gene3D" id="3.40.5.10">
    <property type="entry name" value="Ribosomal protein L9, N-terminal domain"/>
    <property type="match status" value="1"/>
</dbReference>
<evidence type="ECO:0000256" key="8">
    <source>
        <dbReference type="SAM" id="Coils"/>
    </source>
</evidence>
<evidence type="ECO:0000256" key="7">
    <source>
        <dbReference type="HAMAP-Rule" id="MF_00503"/>
    </source>
</evidence>
<evidence type="ECO:0000256" key="5">
    <source>
        <dbReference type="ARBA" id="ARBA00023274"/>
    </source>
</evidence>
<dbReference type="NCBIfam" id="TIGR00158">
    <property type="entry name" value="L9"/>
    <property type="match status" value="1"/>
</dbReference>
<keyword evidence="4 7" id="KW-0689">Ribosomal protein</keyword>
<dbReference type="Pfam" id="PF03948">
    <property type="entry name" value="Ribosomal_L9_C"/>
    <property type="match status" value="1"/>
</dbReference>
<feature type="coiled-coil region" evidence="8">
    <location>
        <begin position="37"/>
        <end position="64"/>
    </location>
</feature>
<dbReference type="EMBL" id="JAUYVI010000002">
    <property type="protein sequence ID" value="MDQ7247451.1"/>
    <property type="molecule type" value="Genomic_DNA"/>
</dbReference>
<dbReference type="InterPro" id="IPR009027">
    <property type="entry name" value="Ribosomal_bL9/RNase_H1_N"/>
</dbReference>
<dbReference type="InterPro" id="IPR036791">
    <property type="entry name" value="Ribosomal_bL9_C_sf"/>
</dbReference>
<dbReference type="SUPFAM" id="SSF55653">
    <property type="entry name" value="Ribosomal protein L9 C-domain"/>
    <property type="match status" value="1"/>
</dbReference>
<comment type="caution">
    <text evidence="10">The sequence shown here is derived from an EMBL/GenBank/DDBJ whole genome shotgun (WGS) entry which is preliminary data.</text>
</comment>
<feature type="domain" description="Ribosomal protein L9" evidence="9">
    <location>
        <begin position="13"/>
        <end position="40"/>
    </location>
</feature>
<evidence type="ECO:0000256" key="1">
    <source>
        <dbReference type="ARBA" id="ARBA00010605"/>
    </source>
</evidence>
<comment type="similarity">
    <text evidence="1 7">Belongs to the bacterial ribosomal protein bL9 family.</text>
</comment>
<keyword evidence="5 7" id="KW-0687">Ribonucleoprotein</keyword>
<evidence type="ECO:0000256" key="6">
    <source>
        <dbReference type="ARBA" id="ARBA00035292"/>
    </source>
</evidence>
<evidence type="ECO:0000259" key="9">
    <source>
        <dbReference type="PROSITE" id="PS00651"/>
    </source>
</evidence>
<dbReference type="InterPro" id="IPR000244">
    <property type="entry name" value="Ribosomal_bL9"/>
</dbReference>
<dbReference type="PROSITE" id="PS00651">
    <property type="entry name" value="RIBOSOMAL_L9"/>
    <property type="match status" value="1"/>
</dbReference>
<evidence type="ECO:0000256" key="2">
    <source>
        <dbReference type="ARBA" id="ARBA00022730"/>
    </source>
</evidence>
<dbReference type="Pfam" id="PF01281">
    <property type="entry name" value="Ribosomal_L9_N"/>
    <property type="match status" value="1"/>
</dbReference>